<dbReference type="InterPro" id="IPR018200">
    <property type="entry name" value="USP_CS"/>
</dbReference>
<dbReference type="Pfam" id="PF13446">
    <property type="entry name" value="RPT"/>
    <property type="match status" value="2"/>
</dbReference>
<dbReference type="InterPro" id="IPR001394">
    <property type="entry name" value="Peptidase_C19_UCH"/>
</dbReference>
<dbReference type="GO" id="GO:0043161">
    <property type="term" value="P:proteasome-mediated ubiquitin-dependent protein catabolic process"/>
    <property type="evidence" value="ECO:0007669"/>
    <property type="project" value="InterPro"/>
</dbReference>
<organism evidence="9 10">
    <name type="scientific">Epicoccum nigrum</name>
    <name type="common">Soil fungus</name>
    <name type="synonym">Epicoccum purpurascens</name>
    <dbReference type="NCBI Taxonomy" id="105696"/>
    <lineage>
        <taxon>Eukaryota</taxon>
        <taxon>Fungi</taxon>
        <taxon>Dikarya</taxon>
        <taxon>Ascomycota</taxon>
        <taxon>Pezizomycotina</taxon>
        <taxon>Dothideomycetes</taxon>
        <taxon>Pleosporomycetidae</taxon>
        <taxon>Pleosporales</taxon>
        <taxon>Pleosporineae</taxon>
        <taxon>Didymellaceae</taxon>
        <taxon>Epicoccum</taxon>
    </lineage>
</organism>
<feature type="compositionally biased region" description="Basic and acidic residues" evidence="7">
    <location>
        <begin position="811"/>
        <end position="825"/>
    </location>
</feature>
<dbReference type="Gene3D" id="3.90.70.10">
    <property type="entry name" value="Cysteine proteinases"/>
    <property type="match status" value="2"/>
</dbReference>
<keyword evidence="5" id="KW-0378">Hydrolase</keyword>
<dbReference type="PANTHER" id="PTHR43982">
    <property type="entry name" value="UBIQUITIN CARBOXYL-TERMINAL HYDROLASE"/>
    <property type="match status" value="1"/>
</dbReference>
<evidence type="ECO:0000256" key="5">
    <source>
        <dbReference type="ARBA" id="ARBA00022801"/>
    </source>
</evidence>
<evidence type="ECO:0000256" key="1">
    <source>
        <dbReference type="ARBA" id="ARBA00000707"/>
    </source>
</evidence>
<dbReference type="InterPro" id="IPR044635">
    <property type="entry name" value="UBP14-like"/>
</dbReference>
<evidence type="ECO:0000256" key="6">
    <source>
        <dbReference type="ARBA" id="ARBA00022807"/>
    </source>
</evidence>
<proteinExistence type="predicted"/>
<dbReference type="Pfam" id="PF00443">
    <property type="entry name" value="UCH"/>
    <property type="match status" value="1"/>
</dbReference>
<dbReference type="InParanoid" id="A0A1Y2M7Z5"/>
<protein>
    <recommendedName>
        <fullName evidence="2">ubiquitinyl hydrolase 1</fullName>
        <ecNumber evidence="2">3.4.19.12</ecNumber>
    </recommendedName>
</protein>
<evidence type="ECO:0000259" key="8">
    <source>
        <dbReference type="PROSITE" id="PS50235"/>
    </source>
</evidence>
<dbReference type="GO" id="GO:0061136">
    <property type="term" value="P:regulation of proteasomal protein catabolic process"/>
    <property type="evidence" value="ECO:0007669"/>
    <property type="project" value="TreeGrafter"/>
</dbReference>
<evidence type="ECO:0000313" key="9">
    <source>
        <dbReference type="EMBL" id="OSS52226.1"/>
    </source>
</evidence>
<dbReference type="GO" id="GO:0016579">
    <property type="term" value="P:protein deubiquitination"/>
    <property type="evidence" value="ECO:0007669"/>
    <property type="project" value="InterPro"/>
</dbReference>
<feature type="domain" description="USP" evidence="8">
    <location>
        <begin position="627"/>
        <end position="1152"/>
    </location>
</feature>
<dbReference type="InterPro" id="IPR025305">
    <property type="entry name" value="UCH_repeat_domain"/>
</dbReference>
<evidence type="ECO:0000256" key="2">
    <source>
        <dbReference type="ARBA" id="ARBA00012759"/>
    </source>
</evidence>
<feature type="region of interest" description="Disordered" evidence="7">
    <location>
        <begin position="726"/>
        <end position="829"/>
    </location>
</feature>
<evidence type="ECO:0000313" key="10">
    <source>
        <dbReference type="Proteomes" id="UP000193240"/>
    </source>
</evidence>
<dbReference type="AlphaFoldDB" id="A0A1Y2M7Z5"/>
<reference evidence="9 10" key="1">
    <citation type="journal article" date="2017" name="Genome Announc.">
        <title>Genome sequence of the saprophytic ascomycete Epicoccum nigrum ICMP 19927 strain isolated from New Zealand.</title>
        <authorList>
            <person name="Fokin M."/>
            <person name="Fleetwood D."/>
            <person name="Weir B.S."/>
            <person name="Villas-Boas S.G."/>
        </authorList>
    </citation>
    <scope>NUCLEOTIDE SEQUENCE [LARGE SCALE GENOMIC DNA]</scope>
    <source>
        <strain evidence="9 10">ICMP 19927</strain>
    </source>
</reference>
<name>A0A1Y2M7Z5_EPING</name>
<feature type="region of interest" description="Disordered" evidence="7">
    <location>
        <begin position="22"/>
        <end position="48"/>
    </location>
</feature>
<dbReference type="PROSITE" id="PS50235">
    <property type="entry name" value="USP_3"/>
    <property type="match status" value="1"/>
</dbReference>
<dbReference type="InterPro" id="IPR038765">
    <property type="entry name" value="Papain-like_cys_pep_sf"/>
</dbReference>
<feature type="compositionally biased region" description="Pro residues" evidence="7">
    <location>
        <begin position="796"/>
        <end position="810"/>
    </location>
</feature>
<accession>A0A1Y2M7Z5</accession>
<keyword evidence="6" id="KW-0788">Thiol protease</keyword>
<keyword evidence="3" id="KW-0645">Protease</keyword>
<dbReference type="OMA" id="MDIGDAY"/>
<dbReference type="Proteomes" id="UP000193240">
    <property type="component" value="Unassembled WGS sequence"/>
</dbReference>
<dbReference type="GO" id="GO:0004843">
    <property type="term" value="F:cysteine-type deubiquitinase activity"/>
    <property type="evidence" value="ECO:0007669"/>
    <property type="project" value="UniProtKB-EC"/>
</dbReference>
<keyword evidence="4" id="KW-0833">Ubl conjugation pathway</keyword>
<dbReference type="SUPFAM" id="SSF54001">
    <property type="entry name" value="Cysteine proteinases"/>
    <property type="match status" value="1"/>
</dbReference>
<dbReference type="InterPro" id="IPR028889">
    <property type="entry name" value="USP"/>
</dbReference>
<evidence type="ECO:0000256" key="7">
    <source>
        <dbReference type="SAM" id="MobiDB-lite"/>
    </source>
</evidence>
<keyword evidence="10" id="KW-1185">Reference proteome</keyword>
<dbReference type="GO" id="GO:0070628">
    <property type="term" value="F:proteasome binding"/>
    <property type="evidence" value="ECO:0007669"/>
    <property type="project" value="TreeGrafter"/>
</dbReference>
<dbReference type="STRING" id="105696.A0A1Y2M7Z5"/>
<gene>
    <name evidence="9" type="ORF">B5807_03044</name>
</gene>
<dbReference type="PANTHER" id="PTHR43982:SF6">
    <property type="entry name" value="UBIQUITIN CARBOXYL-TERMINAL HYDROLASE 2-RELATED"/>
    <property type="match status" value="1"/>
</dbReference>
<sequence length="1208" mass="134727">MAPGKTAPRLLQDLLTYDPRREDRAGRNLLTSAPPEFREGQTGKPAVPRGNCRHALVRKDEQCLLPVDGNDDGLAHKVASYCTQCYWHIDVIVNFKDRGSGSGSRLCGRQNADYPLHHYVYDGENTDGNTALQRSLRSFNFHCTAGPCSTTVRIDFRPPRFSENDRDLLMNKAKLRRRYEQAVEMIGDREGETMARCVDGPDFLDTFLRDSLNPVPGKSRIPLMNRKFAKTFWRDCDSILTRLGFQYMREESEGEDSVFNEVWNLPKPEAQQDPFQTTLRSTIQDARYELNSMILAFSENERQNVRHLPMYPVPSQGDIERVLACHDYDKLTGRTRSTSSTEEDHPYYAGLGAVGDFADPLLQFAYYRQSEVDRDNAPYYLECFQGIAAGRNSESLGTEAAMIRSLGTPTRSEIEAAYRALGIEPAHGVGLTDNFLIDQARSRFPDISPSQREALRGHLKVIGFARDSEALKREANESIDTYEDAVRWLDLDPSQPDDFVRTMFAIKTQDNPACIEQARKAVSLIAGHRNSDRLRQFLHEGTMTEPEMDLGEAYALFEISSMSDRQNVDLSVLQSSMLVAPSNDIAKLEKAFSLIQDDQAKNYSNKVDEPKIPGSRINDFPLETWPVGCRNNGNTCYLNSVLQFLFTITPLRELVLNFESYEQDPSPEALKNKKVGRAVVTPQRVVTAQKFVRELQSLFQLMISAPTDNVLPSKYLAELALCKTDSPETGPKAPDAESEAKNVITNGQDSASLKEGDAATLPTDTVMGGADETANGEAEMKDAEQAVDGTSDPSDKPSPPTRPPPIPPRPKAPEEQKSKDDHIAESARQQDAAEVMGNIMDLISCAIRPDGLMTDGEQEDLIKDLFFSNVAVVRDTVDKKEKTHELRNHHLISAGGRDRHLYAALDDDFGLSDLEGGDTKYEYIATAAPIQIVNVRRLQFNREKKQQVRDTAQLSLDDVLYLDRYLEATRTLPGDALLQLRQAQWAKRQKLQQLAARRQELQATSAGELDLASAVEETALFAETLIQNMEQHAFDALPSPPPSDLPATLHATASQLKAELERINTAMTTLEADMDSVFNSYHDHGYRLHAIFVHRGGTGSGHYLIYIKDFQSGVWREYNDESVRPYPEDDVFKIGPGALAAGSTGIVFVREDKVDVLTSAVCRRPQQQVDQAGSAADVQEADFVMADSPALEEGAYAAMEVIDGIERA</sequence>
<comment type="catalytic activity">
    <reaction evidence="1">
        <text>Thiol-dependent hydrolysis of ester, thioester, amide, peptide and isopeptide bonds formed by the C-terminal Gly of ubiquitin (a 76-residue protein attached to proteins as an intracellular targeting signal).</text>
        <dbReference type="EC" id="3.4.19.12"/>
    </reaction>
</comment>
<dbReference type="PROSITE" id="PS00973">
    <property type="entry name" value="USP_2"/>
    <property type="match status" value="1"/>
</dbReference>
<dbReference type="FunCoup" id="A0A1Y2M7Z5">
    <property type="interactions" value="49"/>
</dbReference>
<dbReference type="EC" id="3.4.19.12" evidence="2"/>
<dbReference type="EMBL" id="KZ107839">
    <property type="protein sequence ID" value="OSS52226.1"/>
    <property type="molecule type" value="Genomic_DNA"/>
</dbReference>
<evidence type="ECO:0000256" key="3">
    <source>
        <dbReference type="ARBA" id="ARBA00022670"/>
    </source>
</evidence>
<evidence type="ECO:0000256" key="4">
    <source>
        <dbReference type="ARBA" id="ARBA00022786"/>
    </source>
</evidence>